<dbReference type="RefSeq" id="WP_119545564.1">
    <property type="nucleotide sequence ID" value="NZ_QXIR01000003.1"/>
</dbReference>
<dbReference type="SMART" id="SM01317">
    <property type="entry name" value="SPOB_ab"/>
    <property type="match status" value="1"/>
</dbReference>
<comment type="caution">
    <text evidence="5">The sequence shown here is derived from an EMBL/GenBank/DDBJ whole genome shotgun (WGS) entry which is preliminary data.</text>
</comment>
<organism evidence="5 6">
    <name type="scientific">Bacillus salacetis</name>
    <dbReference type="NCBI Taxonomy" id="2315464"/>
    <lineage>
        <taxon>Bacteria</taxon>
        <taxon>Bacillati</taxon>
        <taxon>Bacillota</taxon>
        <taxon>Bacilli</taxon>
        <taxon>Bacillales</taxon>
        <taxon>Bacillaceae</taxon>
        <taxon>Bacillus</taxon>
    </lineage>
</organism>
<dbReference type="InterPro" id="IPR016120">
    <property type="entry name" value="Sig_transdc_His_kin_SpoOB"/>
</dbReference>
<sequence length="174" mass="20551">MKNEWNLVEALRHARHDWMNRLQLIKGNMDLGRTDRARQIIEEIVGEAQNESKLSNLTLPKFAELMLTYNWQTQFIKVEFEVLQAEKHGLDDGRLYEWFIGFFSVLEKTVMAYAENNLVIIINISQEDARFELDFNGIIEDRDTLRNWMAQQNEDVTIHTLESEGFLMTLRLNT</sequence>
<protein>
    <submittedName>
        <fullName evidence="5">Sporulation protein</fullName>
    </submittedName>
</protein>
<dbReference type="Proteomes" id="UP000265801">
    <property type="component" value="Unassembled WGS sequence"/>
</dbReference>
<dbReference type="OrthoDB" id="2375606at2"/>
<dbReference type="AlphaFoldDB" id="A0A3A1R8L5"/>
<reference evidence="5 6" key="1">
    <citation type="submission" date="2018-09" db="EMBL/GenBank/DDBJ databases">
        <title>Bacillus saliacetes sp. nov., isolated from Thai shrimp paste (Ka-pi).</title>
        <authorList>
            <person name="Daroonpunt R."/>
            <person name="Tanasupawat S."/>
            <person name="Yiamsombut S."/>
        </authorList>
    </citation>
    <scope>NUCLEOTIDE SEQUENCE [LARGE SCALE GENOMIC DNA]</scope>
    <source>
        <strain evidence="5 6">SKP7-4</strain>
    </source>
</reference>
<keyword evidence="1" id="KW-0597">Phosphoprotein</keyword>
<evidence type="ECO:0000256" key="3">
    <source>
        <dbReference type="ARBA" id="ARBA00022777"/>
    </source>
</evidence>
<evidence type="ECO:0000313" key="6">
    <source>
        <dbReference type="Proteomes" id="UP000265801"/>
    </source>
</evidence>
<dbReference type="InterPro" id="IPR037100">
    <property type="entry name" value="Spo0B_C_sf"/>
</dbReference>
<accession>A0A3A1R8L5</accession>
<dbReference type="EMBL" id="QXIR01000003">
    <property type="protein sequence ID" value="RIW37683.1"/>
    <property type="molecule type" value="Genomic_DNA"/>
</dbReference>
<dbReference type="Gene3D" id="1.10.287.130">
    <property type="match status" value="1"/>
</dbReference>
<dbReference type="InterPro" id="IPR039506">
    <property type="entry name" value="SPOB_a"/>
</dbReference>
<dbReference type="Pfam" id="PF14682">
    <property type="entry name" value="SPOB_ab"/>
    <property type="match status" value="1"/>
</dbReference>
<dbReference type="SUPFAM" id="SSF55890">
    <property type="entry name" value="Sporulation response regulatory protein Spo0B"/>
    <property type="match status" value="1"/>
</dbReference>
<evidence type="ECO:0000256" key="2">
    <source>
        <dbReference type="ARBA" id="ARBA00022679"/>
    </source>
</evidence>
<evidence type="ECO:0000313" key="5">
    <source>
        <dbReference type="EMBL" id="RIW37683.1"/>
    </source>
</evidence>
<keyword evidence="3" id="KW-0418">Kinase</keyword>
<dbReference type="GO" id="GO:0000155">
    <property type="term" value="F:phosphorelay sensor kinase activity"/>
    <property type="evidence" value="ECO:0007669"/>
    <property type="project" value="InterPro"/>
</dbReference>
<feature type="domain" description="Sporulation initiation phosphotransferase B C-terminal" evidence="4">
    <location>
        <begin position="59"/>
        <end position="170"/>
    </location>
</feature>
<keyword evidence="6" id="KW-1185">Reference proteome</keyword>
<gene>
    <name evidence="5" type="ORF">D3H55_03685</name>
</gene>
<evidence type="ECO:0000259" key="4">
    <source>
        <dbReference type="SMART" id="SM01317"/>
    </source>
</evidence>
<dbReference type="InterPro" id="IPR016122">
    <property type="entry name" value="SpoOB_C"/>
</dbReference>
<evidence type="ECO:0000256" key="1">
    <source>
        <dbReference type="ARBA" id="ARBA00022553"/>
    </source>
</evidence>
<keyword evidence="2" id="KW-0808">Transferase</keyword>
<proteinExistence type="predicted"/>
<dbReference type="Gene3D" id="3.30.565.30">
    <property type="entry name" value="Sporulation initiation phosphotransferase B (SpoOB), C-terminal domain"/>
    <property type="match status" value="1"/>
</dbReference>
<dbReference type="Pfam" id="PF14689">
    <property type="entry name" value="SPOB_a"/>
    <property type="match status" value="1"/>
</dbReference>
<name>A0A3A1R8L5_9BACI</name>